<evidence type="ECO:0000256" key="5">
    <source>
        <dbReference type="ARBA" id="ARBA00022527"/>
    </source>
</evidence>
<keyword evidence="20" id="KW-1185">Reference proteome</keyword>
<evidence type="ECO:0000256" key="11">
    <source>
        <dbReference type="ARBA" id="ARBA00022980"/>
    </source>
</evidence>
<name>A0A835RV02_VANPL</name>
<dbReference type="GO" id="GO:0005524">
    <property type="term" value="F:ATP binding"/>
    <property type="evidence" value="ECO:0007669"/>
    <property type="project" value="UniProtKB-UniRule"/>
</dbReference>
<evidence type="ECO:0000256" key="1">
    <source>
        <dbReference type="ARBA" id="ARBA00004236"/>
    </source>
</evidence>
<reference evidence="19 20" key="1">
    <citation type="journal article" date="2020" name="Nat. Food">
        <title>A phased Vanilla planifolia genome enables genetic improvement of flavour and production.</title>
        <authorList>
            <person name="Hasing T."/>
            <person name="Tang H."/>
            <person name="Brym M."/>
            <person name="Khazi F."/>
            <person name="Huang T."/>
            <person name="Chambers A.H."/>
        </authorList>
    </citation>
    <scope>NUCLEOTIDE SEQUENCE [LARGE SCALE GENOMIC DNA]</scope>
    <source>
        <tissue evidence="19">Leaf</tissue>
    </source>
</reference>
<dbReference type="CDD" id="cd00432">
    <property type="entry name" value="Ribosomal_L18_L5e"/>
    <property type="match status" value="1"/>
</dbReference>
<dbReference type="Pfam" id="PF00861">
    <property type="entry name" value="Ribosomal_L18p"/>
    <property type="match status" value="1"/>
</dbReference>
<evidence type="ECO:0000256" key="9">
    <source>
        <dbReference type="ARBA" id="ARBA00022777"/>
    </source>
</evidence>
<comment type="catalytic activity">
    <reaction evidence="14">
        <text>L-threonyl-[protein] + ATP = O-phospho-L-threonyl-[protein] + ADP + H(+)</text>
        <dbReference type="Rhea" id="RHEA:46608"/>
        <dbReference type="Rhea" id="RHEA-COMP:11060"/>
        <dbReference type="Rhea" id="RHEA-COMP:11605"/>
        <dbReference type="ChEBI" id="CHEBI:15378"/>
        <dbReference type="ChEBI" id="CHEBI:30013"/>
        <dbReference type="ChEBI" id="CHEBI:30616"/>
        <dbReference type="ChEBI" id="CHEBI:61977"/>
        <dbReference type="ChEBI" id="CHEBI:456216"/>
        <dbReference type="EC" id="2.7.11.1"/>
    </reaction>
</comment>
<sequence length="700" mass="77876">MELHWNIASICIYGLLCLNFIKRTVNEPVMLSWACKCAANPLAIFNSTGAYSCSTSCHCLTDDEGGIDGGTWKCSCASMVTPQATDSKLRSSCFSSCNCSAGSTDPTAKRHFSNRGVMVILLVCTVTAGIALFLYVAFHYYLKKKLSQEQRIYSTSTNSNSLTNLISCRYSSFFQSQIKSDAKHSTFTEVLRGICSIFRGNKQTILGAITQFTFFELEQATGGFSDVNLIGQGGSSNVYCGKLLNGKTVAVKKLKTLDGSAADSFFLTEIELISRLNHCHVAPLLGYCFESHSGKCERLLVFEYMSNGNLREWLDAKHGRAPLCWFPRVRIALGAARGLEYLHEAAAPRILHRDIKSTNILLDENLKSKITDLGMAKCLKADDHPSCSTSPARMLGTFGYFAPEYAIVGKASLKSDVFSYGVVILELITGRQPIHKSAKGEESLVMWATALLNDNKLIVTELPDPLLQGNFPAEEMQLMAHVARECLQWDPDSRPTMTEIVQILSTIAPEKPSRNFRMSKLFRGNYYKSSMAQVLTGLVPVTSSFLHRCFLKPFYTGNCFLSLPNTTPLFRHVSLRIEARGIPRKESNKTRNRRIRRKFNGSSKRPRLSVFCSAKQLYAMLVDDHNKKTLFYASTLQNSIREDPQCSTIEAAQKVGQAIVQACMELDISEISSYDRNGFARGERMQAFEVAIAEHGFLPR</sequence>
<dbReference type="InterPro" id="IPR011009">
    <property type="entry name" value="Kinase-like_dom_sf"/>
</dbReference>
<keyword evidence="4" id="KW-1003">Cell membrane</keyword>
<keyword evidence="17" id="KW-1133">Transmembrane helix</keyword>
<dbReference type="PROSITE" id="PS50011">
    <property type="entry name" value="PROTEIN_KINASE_DOM"/>
    <property type="match status" value="1"/>
</dbReference>
<organism evidence="19 20">
    <name type="scientific">Vanilla planifolia</name>
    <name type="common">Vanilla</name>
    <dbReference type="NCBI Taxonomy" id="51239"/>
    <lineage>
        <taxon>Eukaryota</taxon>
        <taxon>Viridiplantae</taxon>
        <taxon>Streptophyta</taxon>
        <taxon>Embryophyta</taxon>
        <taxon>Tracheophyta</taxon>
        <taxon>Spermatophyta</taxon>
        <taxon>Magnoliopsida</taxon>
        <taxon>Liliopsida</taxon>
        <taxon>Asparagales</taxon>
        <taxon>Orchidaceae</taxon>
        <taxon>Vanilloideae</taxon>
        <taxon>Vanilleae</taxon>
        <taxon>Vanilla</taxon>
    </lineage>
</organism>
<keyword evidence="10 16" id="KW-0067">ATP-binding</keyword>
<dbReference type="PANTHER" id="PTHR47989:SF23">
    <property type="entry name" value="RECEPTOR-LIKE SERINE_THREONINE-PROTEIN KINASE NCRK ISOFORM X1"/>
    <property type="match status" value="1"/>
</dbReference>
<evidence type="ECO:0000256" key="13">
    <source>
        <dbReference type="ARBA" id="ARBA00023274"/>
    </source>
</evidence>
<evidence type="ECO:0000256" key="7">
    <source>
        <dbReference type="ARBA" id="ARBA00022679"/>
    </source>
</evidence>
<keyword evidence="5" id="KW-0723">Serine/threonine-protein kinase</keyword>
<protein>
    <recommendedName>
        <fullName evidence="3">non-specific serine/threonine protein kinase</fullName>
        <ecNumber evidence="3">2.7.11.1</ecNumber>
    </recommendedName>
</protein>
<dbReference type="InterPro" id="IPR005484">
    <property type="entry name" value="Ribosomal_uL18_bac/plant/anim"/>
</dbReference>
<dbReference type="PANTHER" id="PTHR47989">
    <property type="entry name" value="OS01G0750732 PROTEIN"/>
    <property type="match status" value="1"/>
</dbReference>
<keyword evidence="11" id="KW-0689">Ribosomal protein</keyword>
<dbReference type="InterPro" id="IPR057268">
    <property type="entry name" value="Ribosomal_L18"/>
</dbReference>
<dbReference type="InterPro" id="IPR008271">
    <property type="entry name" value="Ser/Thr_kinase_AS"/>
</dbReference>
<dbReference type="FunFam" id="1.10.510.10:FF:000395">
    <property type="entry name" value="receptor-like serine/threonine-protein kinase NCRK"/>
    <property type="match status" value="1"/>
</dbReference>
<proteinExistence type="inferred from homology"/>
<dbReference type="GO" id="GO:0003735">
    <property type="term" value="F:structural constituent of ribosome"/>
    <property type="evidence" value="ECO:0007669"/>
    <property type="project" value="InterPro"/>
</dbReference>
<keyword evidence="17" id="KW-0812">Transmembrane</keyword>
<evidence type="ECO:0000256" key="2">
    <source>
        <dbReference type="ARBA" id="ARBA00007116"/>
    </source>
</evidence>
<dbReference type="PROSITE" id="PS00108">
    <property type="entry name" value="PROTEIN_KINASE_ST"/>
    <property type="match status" value="1"/>
</dbReference>
<keyword evidence="13" id="KW-0687">Ribonucleoprotein</keyword>
<evidence type="ECO:0000256" key="6">
    <source>
        <dbReference type="ARBA" id="ARBA00022553"/>
    </source>
</evidence>
<dbReference type="GO" id="GO:0006412">
    <property type="term" value="P:translation"/>
    <property type="evidence" value="ECO:0007669"/>
    <property type="project" value="InterPro"/>
</dbReference>
<evidence type="ECO:0000256" key="14">
    <source>
        <dbReference type="ARBA" id="ARBA00047899"/>
    </source>
</evidence>
<keyword evidence="12 17" id="KW-0472">Membrane</keyword>
<comment type="caution">
    <text evidence="19">The sequence shown here is derived from an EMBL/GenBank/DDBJ whole genome shotgun (WGS) entry which is preliminary data.</text>
</comment>
<dbReference type="EMBL" id="JADCNL010000001">
    <property type="protein sequence ID" value="KAG0498664.1"/>
    <property type="molecule type" value="Genomic_DNA"/>
</dbReference>
<evidence type="ECO:0000256" key="12">
    <source>
        <dbReference type="ARBA" id="ARBA00023136"/>
    </source>
</evidence>
<gene>
    <name evidence="19" type="ORF">HPP92_003355</name>
</gene>
<keyword evidence="9" id="KW-0418">Kinase</keyword>
<feature type="binding site" evidence="16">
    <location>
        <position position="253"/>
    </location>
    <ligand>
        <name>ATP</name>
        <dbReference type="ChEBI" id="CHEBI:30616"/>
    </ligand>
</feature>
<dbReference type="InterPro" id="IPR000719">
    <property type="entry name" value="Prot_kinase_dom"/>
</dbReference>
<dbReference type="Proteomes" id="UP000636800">
    <property type="component" value="Chromosome 1"/>
</dbReference>
<evidence type="ECO:0000313" key="19">
    <source>
        <dbReference type="EMBL" id="KAG0498664.1"/>
    </source>
</evidence>
<dbReference type="PROSITE" id="PS00107">
    <property type="entry name" value="PROTEIN_KINASE_ATP"/>
    <property type="match status" value="1"/>
</dbReference>
<dbReference type="CDD" id="cd14066">
    <property type="entry name" value="STKc_IRAK"/>
    <property type="match status" value="1"/>
</dbReference>
<dbReference type="Gene3D" id="1.10.510.10">
    <property type="entry name" value="Transferase(Phosphotransferase) domain 1"/>
    <property type="match status" value="1"/>
</dbReference>
<dbReference type="SUPFAM" id="SSF56112">
    <property type="entry name" value="Protein kinase-like (PK-like)"/>
    <property type="match status" value="1"/>
</dbReference>
<dbReference type="InterPro" id="IPR017441">
    <property type="entry name" value="Protein_kinase_ATP_BS"/>
</dbReference>
<keyword evidence="7" id="KW-0808">Transferase</keyword>
<comment type="catalytic activity">
    <reaction evidence="15">
        <text>L-seryl-[protein] + ATP = O-phospho-L-seryl-[protein] + ADP + H(+)</text>
        <dbReference type="Rhea" id="RHEA:17989"/>
        <dbReference type="Rhea" id="RHEA-COMP:9863"/>
        <dbReference type="Rhea" id="RHEA-COMP:11604"/>
        <dbReference type="ChEBI" id="CHEBI:15378"/>
        <dbReference type="ChEBI" id="CHEBI:29999"/>
        <dbReference type="ChEBI" id="CHEBI:30616"/>
        <dbReference type="ChEBI" id="CHEBI:83421"/>
        <dbReference type="ChEBI" id="CHEBI:456216"/>
        <dbReference type="EC" id="2.7.11.1"/>
    </reaction>
</comment>
<dbReference type="Pfam" id="PF00069">
    <property type="entry name" value="Pkinase"/>
    <property type="match status" value="1"/>
</dbReference>
<keyword evidence="8 16" id="KW-0547">Nucleotide-binding</keyword>
<evidence type="ECO:0000259" key="18">
    <source>
        <dbReference type="PROSITE" id="PS50011"/>
    </source>
</evidence>
<dbReference type="OrthoDB" id="264354at2759"/>
<dbReference type="SUPFAM" id="SSF53137">
    <property type="entry name" value="Translational machinery components"/>
    <property type="match status" value="1"/>
</dbReference>
<evidence type="ECO:0000256" key="15">
    <source>
        <dbReference type="ARBA" id="ARBA00048679"/>
    </source>
</evidence>
<comment type="subcellular location">
    <subcellularLocation>
        <location evidence="1">Cell membrane</location>
    </subcellularLocation>
</comment>
<dbReference type="GO" id="GO:0005840">
    <property type="term" value="C:ribosome"/>
    <property type="evidence" value="ECO:0007669"/>
    <property type="project" value="UniProtKB-KW"/>
</dbReference>
<comment type="similarity">
    <text evidence="2">Belongs to the universal ribosomal protein uL18 family.</text>
</comment>
<accession>A0A835RV02</accession>
<evidence type="ECO:0000256" key="8">
    <source>
        <dbReference type="ARBA" id="ARBA00022741"/>
    </source>
</evidence>
<dbReference type="GO" id="GO:0005886">
    <property type="term" value="C:plasma membrane"/>
    <property type="evidence" value="ECO:0007669"/>
    <property type="project" value="UniProtKB-SubCell"/>
</dbReference>
<dbReference type="Gene3D" id="3.30.420.100">
    <property type="match status" value="1"/>
</dbReference>
<evidence type="ECO:0000256" key="10">
    <source>
        <dbReference type="ARBA" id="ARBA00022840"/>
    </source>
</evidence>
<dbReference type="Gene3D" id="3.30.200.20">
    <property type="entry name" value="Phosphorylase Kinase, domain 1"/>
    <property type="match status" value="1"/>
</dbReference>
<evidence type="ECO:0000256" key="4">
    <source>
        <dbReference type="ARBA" id="ARBA00022475"/>
    </source>
</evidence>
<dbReference type="SMART" id="SM00220">
    <property type="entry name" value="S_TKc"/>
    <property type="match status" value="1"/>
</dbReference>
<dbReference type="GO" id="GO:0004674">
    <property type="term" value="F:protein serine/threonine kinase activity"/>
    <property type="evidence" value="ECO:0007669"/>
    <property type="project" value="UniProtKB-KW"/>
</dbReference>
<feature type="domain" description="Protein kinase" evidence="18">
    <location>
        <begin position="224"/>
        <end position="507"/>
    </location>
</feature>
<evidence type="ECO:0000256" key="3">
    <source>
        <dbReference type="ARBA" id="ARBA00012513"/>
    </source>
</evidence>
<evidence type="ECO:0000256" key="16">
    <source>
        <dbReference type="PROSITE-ProRule" id="PRU10141"/>
    </source>
</evidence>
<dbReference type="EC" id="2.7.11.1" evidence="3"/>
<evidence type="ECO:0000313" key="20">
    <source>
        <dbReference type="Proteomes" id="UP000636800"/>
    </source>
</evidence>
<keyword evidence="6" id="KW-0597">Phosphoprotein</keyword>
<dbReference type="AlphaFoldDB" id="A0A835RV02"/>
<dbReference type="GO" id="GO:1990904">
    <property type="term" value="C:ribonucleoprotein complex"/>
    <property type="evidence" value="ECO:0007669"/>
    <property type="project" value="UniProtKB-KW"/>
</dbReference>
<evidence type="ECO:0000256" key="17">
    <source>
        <dbReference type="SAM" id="Phobius"/>
    </source>
</evidence>
<dbReference type="FunFam" id="3.30.200.20:FF:000415">
    <property type="entry name" value="receptor-like serine/threonine-protein kinase NCRK"/>
    <property type="match status" value="1"/>
</dbReference>
<feature type="transmembrane region" description="Helical" evidence="17">
    <location>
        <begin position="119"/>
        <end position="142"/>
    </location>
</feature>